<evidence type="ECO:0000313" key="2">
    <source>
        <dbReference type="Proteomes" id="UP000054047"/>
    </source>
</evidence>
<feature type="non-terminal residue" evidence="1">
    <location>
        <position position="1"/>
    </location>
</feature>
<dbReference type="OrthoDB" id="5781608at2759"/>
<accession>A0A0C2G7W4</accession>
<dbReference type="EMBL" id="KN734861">
    <property type="protein sequence ID" value="KIH57075.1"/>
    <property type="molecule type" value="Genomic_DNA"/>
</dbReference>
<gene>
    <name evidence="1" type="ORF">ANCDUO_12736</name>
</gene>
<evidence type="ECO:0000313" key="1">
    <source>
        <dbReference type="EMBL" id="KIH57075.1"/>
    </source>
</evidence>
<dbReference type="Proteomes" id="UP000054047">
    <property type="component" value="Unassembled WGS sequence"/>
</dbReference>
<keyword evidence="2" id="KW-1185">Reference proteome</keyword>
<reference evidence="1 2" key="1">
    <citation type="submission" date="2013-12" db="EMBL/GenBank/DDBJ databases">
        <title>Draft genome of the parsitic nematode Ancylostoma duodenale.</title>
        <authorList>
            <person name="Mitreva M."/>
        </authorList>
    </citation>
    <scope>NUCLEOTIDE SEQUENCE [LARGE SCALE GENOMIC DNA]</scope>
    <source>
        <strain evidence="1 2">Zhejiang</strain>
    </source>
</reference>
<sequence length="81" mass="9108">LRSDSGQSEHVLQLNAVNERSVYEQTTKIENLIGRDPKESLIRMKTGKTRKVHTELSCEDGPRPIKIPSAVQCDCFDCAVH</sequence>
<protein>
    <submittedName>
        <fullName evidence="1">Uncharacterized protein</fullName>
    </submittedName>
</protein>
<proteinExistence type="predicted"/>
<dbReference type="AlphaFoldDB" id="A0A0C2G7W4"/>
<name>A0A0C2G7W4_9BILA</name>
<organism evidence="1 2">
    <name type="scientific">Ancylostoma duodenale</name>
    <dbReference type="NCBI Taxonomy" id="51022"/>
    <lineage>
        <taxon>Eukaryota</taxon>
        <taxon>Metazoa</taxon>
        <taxon>Ecdysozoa</taxon>
        <taxon>Nematoda</taxon>
        <taxon>Chromadorea</taxon>
        <taxon>Rhabditida</taxon>
        <taxon>Rhabditina</taxon>
        <taxon>Rhabditomorpha</taxon>
        <taxon>Strongyloidea</taxon>
        <taxon>Ancylostomatidae</taxon>
        <taxon>Ancylostomatinae</taxon>
        <taxon>Ancylostoma</taxon>
    </lineage>
</organism>